<dbReference type="AlphaFoldDB" id="A0A165UJZ0"/>
<keyword evidence="5" id="KW-0653">Protein transport</keyword>
<feature type="compositionally biased region" description="Low complexity" evidence="8">
    <location>
        <begin position="1"/>
        <end position="18"/>
    </location>
</feature>
<evidence type="ECO:0000313" key="10">
    <source>
        <dbReference type="Proteomes" id="UP000076727"/>
    </source>
</evidence>
<protein>
    <recommendedName>
        <fullName evidence="3">Conserved oligomeric Golgi complex subunit 1</fullName>
    </recommendedName>
</protein>
<keyword evidence="10" id="KW-1185">Reference proteome</keyword>
<evidence type="ECO:0000256" key="3">
    <source>
        <dbReference type="ARBA" id="ARBA00020978"/>
    </source>
</evidence>
<keyword evidence="4" id="KW-0813">Transport</keyword>
<name>A0A165UJZ0_9APHY</name>
<keyword evidence="6" id="KW-0333">Golgi apparatus</keyword>
<dbReference type="GO" id="GO:0015031">
    <property type="term" value="P:protein transport"/>
    <property type="evidence" value="ECO:0007669"/>
    <property type="project" value="UniProtKB-KW"/>
</dbReference>
<evidence type="ECO:0000313" key="9">
    <source>
        <dbReference type="EMBL" id="KZT75023.1"/>
    </source>
</evidence>
<dbReference type="PANTHER" id="PTHR31658">
    <property type="entry name" value="CONSERVED OLIGOMERIC GOLGI COMPLEX SUBUNIT 1"/>
    <property type="match status" value="1"/>
</dbReference>
<organism evidence="9 10">
    <name type="scientific">Daedalea quercina L-15889</name>
    <dbReference type="NCBI Taxonomy" id="1314783"/>
    <lineage>
        <taxon>Eukaryota</taxon>
        <taxon>Fungi</taxon>
        <taxon>Dikarya</taxon>
        <taxon>Basidiomycota</taxon>
        <taxon>Agaricomycotina</taxon>
        <taxon>Agaricomycetes</taxon>
        <taxon>Polyporales</taxon>
        <taxon>Fomitopsis</taxon>
    </lineage>
</organism>
<dbReference type="Proteomes" id="UP000076727">
    <property type="component" value="Unassembled WGS sequence"/>
</dbReference>
<feature type="region of interest" description="Disordered" evidence="8">
    <location>
        <begin position="1"/>
        <end position="34"/>
    </location>
</feature>
<dbReference type="Pfam" id="PF08700">
    <property type="entry name" value="VPS51_Exo84_N"/>
    <property type="match status" value="1"/>
</dbReference>
<evidence type="ECO:0000256" key="7">
    <source>
        <dbReference type="ARBA" id="ARBA00023136"/>
    </source>
</evidence>
<evidence type="ECO:0000256" key="6">
    <source>
        <dbReference type="ARBA" id="ARBA00023034"/>
    </source>
</evidence>
<dbReference type="PANTHER" id="PTHR31658:SF0">
    <property type="entry name" value="CONSERVED OLIGOMERIC GOLGI COMPLEX SUBUNIT 1"/>
    <property type="match status" value="1"/>
</dbReference>
<dbReference type="GO" id="GO:0006891">
    <property type="term" value="P:intra-Golgi vesicle-mediated transport"/>
    <property type="evidence" value="ECO:0007669"/>
    <property type="project" value="InterPro"/>
</dbReference>
<evidence type="ECO:0000256" key="4">
    <source>
        <dbReference type="ARBA" id="ARBA00022448"/>
    </source>
</evidence>
<evidence type="ECO:0000256" key="2">
    <source>
        <dbReference type="ARBA" id="ARBA00006653"/>
    </source>
</evidence>
<evidence type="ECO:0000256" key="5">
    <source>
        <dbReference type="ARBA" id="ARBA00022927"/>
    </source>
</evidence>
<accession>A0A165UJZ0</accession>
<dbReference type="EMBL" id="KV429032">
    <property type="protein sequence ID" value="KZT75023.1"/>
    <property type="molecule type" value="Genomic_DNA"/>
</dbReference>
<comment type="similarity">
    <text evidence="2">Belongs to the COG1 family.</text>
</comment>
<evidence type="ECO:0000256" key="8">
    <source>
        <dbReference type="SAM" id="MobiDB-lite"/>
    </source>
</evidence>
<dbReference type="STRING" id="1314783.A0A165UJZ0"/>
<sequence length="904" mass="101182">MSRIASSSSSVGLSKAGSPEIPNGARVPQGNGTPWPLGRTISGMSTADAVLDPTKNPADIDPDELFTRLNVSEVRKVQQRLRVNAEGKQEELRLMVGERYRDLLQASSSIISMAASSKRVLQALDEMRDVVGSAEPPRMTRRSRVGEEDNHIQALQSLSAHLKLLLDAPEHLWRFMEQRMYLRAAWLFLTARVVHRTLLQEDEDVDHSWHDYGIDVSEQVPLVQRQWDTVSQFRSQITHRATLSLRESHASPGEICATLLTLHILESRPLVETLSIFLTQRSKTLVAALSSSQALANGHVKTASGEHGKPSNRVRKAILREVKRSLQAALDSVSHTLHTAREVFGDASPREVGMMQQALQYIQEEKAPDSLPAELRVTTQTLLSSLPSSAHFSLLPSTIRSYKPYIGAASTSPSVAQDFLQQKLGDWFSHSLEAVRTAASKWFSSLESVKEVWEIRTSSFTSASMLYGLEPHEKTRVRAALDSLCQQQTVSVWRNALDATETSLRGRLASALHSLRGNSNDNISDAQPVDYLFHALPLPSTSQTVINSYLAGAPFKRYKAGLQRQLHGRTPLLHDVLDIIEESSHHLEEDLAAMQASDSEGRALIARLRETYQPDAASLCTRIVEILESFEDDTDKEAMRRMLAFLGRLQYELASSSPFITMIGCNRKAVDEFRKQMHDLHDKTFEHWRELVIDHITANIWPGVGIEDKGRLQRSVEHPRQPTPALIQALLSLSSSLEAFWTTIDPVRKKYLVGNSITYFILRSCRPDIVGPTEPHQGLQHYWDLWFVRHLTASWDIQELRAQLDELIARLREKLLSKGLKDPQLEADNNMSEYLSRVQVIFAPLFPPPEVYLAAPPTNDKSSKPSALLCYAPPAAEQQFQSTLELVKPSARFGLLLVGSPNGR</sequence>
<reference evidence="9 10" key="1">
    <citation type="journal article" date="2016" name="Mol. Biol. Evol.">
        <title>Comparative Genomics of Early-Diverging Mushroom-Forming Fungi Provides Insights into the Origins of Lignocellulose Decay Capabilities.</title>
        <authorList>
            <person name="Nagy L.G."/>
            <person name="Riley R."/>
            <person name="Tritt A."/>
            <person name="Adam C."/>
            <person name="Daum C."/>
            <person name="Floudas D."/>
            <person name="Sun H."/>
            <person name="Yadav J.S."/>
            <person name="Pangilinan J."/>
            <person name="Larsson K.H."/>
            <person name="Matsuura K."/>
            <person name="Barry K."/>
            <person name="Labutti K."/>
            <person name="Kuo R."/>
            <person name="Ohm R.A."/>
            <person name="Bhattacharya S.S."/>
            <person name="Shirouzu T."/>
            <person name="Yoshinaga Y."/>
            <person name="Martin F.M."/>
            <person name="Grigoriev I.V."/>
            <person name="Hibbett D.S."/>
        </authorList>
    </citation>
    <scope>NUCLEOTIDE SEQUENCE [LARGE SCALE GENOMIC DNA]</scope>
    <source>
        <strain evidence="9 10">L-15889</strain>
    </source>
</reference>
<comment type="subcellular location">
    <subcellularLocation>
        <location evidence="1">Golgi apparatus membrane</location>
        <topology evidence="1">Peripheral membrane protein</topology>
    </subcellularLocation>
</comment>
<dbReference type="GO" id="GO:0000139">
    <property type="term" value="C:Golgi membrane"/>
    <property type="evidence" value="ECO:0007669"/>
    <property type="project" value="UniProtKB-SubCell"/>
</dbReference>
<dbReference type="GO" id="GO:0017119">
    <property type="term" value="C:Golgi transport complex"/>
    <property type="evidence" value="ECO:0007669"/>
    <property type="project" value="InterPro"/>
</dbReference>
<proteinExistence type="inferred from homology"/>
<evidence type="ECO:0000256" key="1">
    <source>
        <dbReference type="ARBA" id="ARBA00004395"/>
    </source>
</evidence>
<gene>
    <name evidence="9" type="ORF">DAEQUDRAFT_17744</name>
</gene>
<dbReference type="OrthoDB" id="46189at2759"/>
<dbReference type="InterPro" id="IPR033370">
    <property type="entry name" value="COG1"/>
</dbReference>
<keyword evidence="7" id="KW-0472">Membrane</keyword>